<dbReference type="Pfam" id="PF18075">
    <property type="entry name" value="FtsX_ECD"/>
    <property type="match status" value="1"/>
</dbReference>
<evidence type="ECO:0000256" key="6">
    <source>
        <dbReference type="ARBA" id="ARBA00022692"/>
    </source>
</evidence>
<feature type="domain" description="FtsX extracellular" evidence="13">
    <location>
        <begin position="58"/>
        <end position="149"/>
    </location>
</feature>
<dbReference type="InterPro" id="IPR004513">
    <property type="entry name" value="FtsX"/>
</dbReference>
<comment type="similarity">
    <text evidence="2 10">Belongs to the ABC-4 integral membrane protein family. FtsX subfamily.</text>
</comment>
<protein>
    <recommendedName>
        <fullName evidence="3 10">Cell division protein FtsX</fullName>
    </recommendedName>
</protein>
<evidence type="ECO:0000256" key="10">
    <source>
        <dbReference type="PIRNR" id="PIRNR003097"/>
    </source>
</evidence>
<keyword evidence="4 10" id="KW-1003">Cell membrane</keyword>
<evidence type="ECO:0000313" key="14">
    <source>
        <dbReference type="EMBL" id="MCL3786875.1"/>
    </source>
</evidence>
<reference evidence="14 15" key="1">
    <citation type="submission" date="2019-03" db="EMBL/GenBank/DDBJ databases">
        <authorList>
            <person name="Molinero N."/>
            <person name="Sanchez B."/>
            <person name="Walker A."/>
            <person name="Duncan S."/>
            <person name="Delgado S."/>
            <person name="Margolles A."/>
        </authorList>
    </citation>
    <scope>NUCLEOTIDE SEQUENCE [LARGE SCALE GENOMIC DNA]</scope>
    <source>
        <strain evidence="14 15">IPLA60002</strain>
    </source>
</reference>
<keyword evidence="6 11" id="KW-0812">Transmembrane</keyword>
<evidence type="ECO:0000256" key="11">
    <source>
        <dbReference type="SAM" id="Phobius"/>
    </source>
</evidence>
<feature type="transmembrane region" description="Helical" evidence="11">
    <location>
        <begin position="165"/>
        <end position="190"/>
    </location>
</feature>
<organism evidence="14 15">
    <name type="scientific">Ruminococcus bromii</name>
    <dbReference type="NCBI Taxonomy" id="40518"/>
    <lineage>
        <taxon>Bacteria</taxon>
        <taxon>Bacillati</taxon>
        <taxon>Bacillota</taxon>
        <taxon>Clostridia</taxon>
        <taxon>Eubacteriales</taxon>
        <taxon>Oscillospiraceae</taxon>
        <taxon>Ruminococcus</taxon>
    </lineage>
</organism>
<accession>A0ABT0NF50</accession>
<proteinExistence type="inferred from homology"/>
<dbReference type="InterPro" id="IPR058204">
    <property type="entry name" value="FtsX_firmicutes-type"/>
</dbReference>
<dbReference type="RefSeq" id="WP_022234377.1">
    <property type="nucleotide sequence ID" value="NZ_SNUZ01000003.1"/>
</dbReference>
<evidence type="ECO:0000256" key="2">
    <source>
        <dbReference type="ARBA" id="ARBA00007379"/>
    </source>
</evidence>
<comment type="function">
    <text evidence="10">Part of the ABC transporter FtsEX involved in asymmetric cellular division facilitating the initiation of sporulation.</text>
</comment>
<keyword evidence="5 10" id="KW-0132">Cell division</keyword>
<evidence type="ECO:0000259" key="13">
    <source>
        <dbReference type="Pfam" id="PF18075"/>
    </source>
</evidence>
<evidence type="ECO:0000256" key="9">
    <source>
        <dbReference type="ARBA" id="ARBA00023306"/>
    </source>
</evidence>
<keyword evidence="7 11" id="KW-1133">Transmembrane helix</keyword>
<dbReference type="Gene3D" id="3.30.70.3040">
    <property type="match status" value="1"/>
</dbReference>
<dbReference type="PANTHER" id="PTHR47755">
    <property type="entry name" value="CELL DIVISION PROTEIN FTSX"/>
    <property type="match status" value="1"/>
</dbReference>
<dbReference type="InterPro" id="IPR003838">
    <property type="entry name" value="ABC3_permease_C"/>
</dbReference>
<dbReference type="Proteomes" id="UP001056693">
    <property type="component" value="Unassembled WGS sequence"/>
</dbReference>
<evidence type="ECO:0000256" key="1">
    <source>
        <dbReference type="ARBA" id="ARBA00004651"/>
    </source>
</evidence>
<evidence type="ECO:0000259" key="12">
    <source>
        <dbReference type="Pfam" id="PF02687"/>
    </source>
</evidence>
<feature type="transmembrane region" description="Helical" evidence="11">
    <location>
        <begin position="211"/>
        <end position="239"/>
    </location>
</feature>
<evidence type="ECO:0000313" key="15">
    <source>
        <dbReference type="Proteomes" id="UP001056693"/>
    </source>
</evidence>
<comment type="subcellular location">
    <subcellularLocation>
        <location evidence="1">Cell membrane</location>
        <topology evidence="1">Multi-pass membrane protein</topology>
    </subcellularLocation>
</comment>
<evidence type="ECO:0000256" key="7">
    <source>
        <dbReference type="ARBA" id="ARBA00022989"/>
    </source>
</evidence>
<evidence type="ECO:0000256" key="4">
    <source>
        <dbReference type="ARBA" id="ARBA00022475"/>
    </source>
</evidence>
<dbReference type="PIRSF" id="PIRSF003097">
    <property type="entry name" value="FtsX"/>
    <property type="match status" value="1"/>
</dbReference>
<evidence type="ECO:0000256" key="3">
    <source>
        <dbReference type="ARBA" id="ARBA00021907"/>
    </source>
</evidence>
<name>A0ABT0NF50_9FIRM</name>
<feature type="transmembrane region" description="Helical" evidence="11">
    <location>
        <begin position="261"/>
        <end position="283"/>
    </location>
</feature>
<dbReference type="InterPro" id="IPR040690">
    <property type="entry name" value="FtsX_ECD"/>
</dbReference>
<evidence type="ECO:0000256" key="5">
    <source>
        <dbReference type="ARBA" id="ARBA00022618"/>
    </source>
</evidence>
<comment type="caution">
    <text evidence="14">The sequence shown here is derived from an EMBL/GenBank/DDBJ whole genome shotgun (WGS) entry which is preliminary data.</text>
</comment>
<dbReference type="Pfam" id="PF02687">
    <property type="entry name" value="FtsX"/>
    <property type="match status" value="1"/>
</dbReference>
<evidence type="ECO:0000256" key="8">
    <source>
        <dbReference type="ARBA" id="ARBA00023136"/>
    </source>
</evidence>
<keyword evidence="15" id="KW-1185">Reference proteome</keyword>
<keyword evidence="9 10" id="KW-0131">Cell cycle</keyword>
<dbReference type="PANTHER" id="PTHR47755:SF1">
    <property type="entry name" value="CELL DIVISION PROTEIN FTSX"/>
    <property type="match status" value="1"/>
</dbReference>
<keyword evidence="8 10" id="KW-0472">Membrane</keyword>
<gene>
    <name evidence="14" type="ORF">E2N93_02375</name>
</gene>
<dbReference type="EMBL" id="SNUZ01000003">
    <property type="protein sequence ID" value="MCL3786875.1"/>
    <property type="molecule type" value="Genomic_DNA"/>
</dbReference>
<dbReference type="NCBIfam" id="NF038347">
    <property type="entry name" value="FtsX_Gpos"/>
    <property type="match status" value="1"/>
</dbReference>
<sequence>MSGFGYLIREGFRSIWSNRIMSIASICVLVSCLVLTGAAELISVNIEKEVDSVGKTNETTVYIKDGASDLEAVYIGKNLEKLDNITSVRFYPKEDAINEFKDSLPEAVFENVNGDNNPLPDAYIIAMDDLSKYDQTIDAILKVDGVDSINNRSELARKLTDISNLVSYISLAIVVALTIISLFIIANTIRTTMYSRRFEISIMKSVGATNAFVRLPFVVEGMVLGFISAIIGTGVLYVVYEGVMSAVNSFVKISTIPFSDVYLQVGGIFIVAGVVIGAFGSFISMRKYLKMEGNEILGW</sequence>
<feature type="domain" description="ABC3 transporter permease C-terminal" evidence="12">
    <location>
        <begin position="172"/>
        <end position="292"/>
    </location>
</feature>